<gene>
    <name evidence="2" type="ORF">GCM10011409_30500</name>
</gene>
<feature type="transmembrane region" description="Helical" evidence="1">
    <location>
        <begin position="62"/>
        <end position="87"/>
    </location>
</feature>
<keyword evidence="1" id="KW-0472">Membrane</keyword>
<evidence type="ECO:0000313" key="3">
    <source>
        <dbReference type="Proteomes" id="UP000621492"/>
    </source>
</evidence>
<evidence type="ECO:0000256" key="1">
    <source>
        <dbReference type="SAM" id="Phobius"/>
    </source>
</evidence>
<reference evidence="2" key="1">
    <citation type="journal article" date="2014" name="Int. J. Syst. Evol. Microbiol.">
        <title>Complete genome sequence of Corynebacterium casei LMG S-19264T (=DSM 44701T), isolated from a smear-ripened cheese.</title>
        <authorList>
            <consortium name="US DOE Joint Genome Institute (JGI-PGF)"/>
            <person name="Walter F."/>
            <person name="Albersmeier A."/>
            <person name="Kalinowski J."/>
            <person name="Ruckert C."/>
        </authorList>
    </citation>
    <scope>NUCLEOTIDE SEQUENCE</scope>
    <source>
        <strain evidence="2">CGMCC 1.15454</strain>
    </source>
</reference>
<keyword evidence="3" id="KW-1185">Reference proteome</keyword>
<dbReference type="Gene3D" id="1.20.120.330">
    <property type="entry name" value="Nucleotidyltransferases domain 2"/>
    <property type="match status" value="1"/>
</dbReference>
<dbReference type="Pfam" id="PF04439">
    <property type="entry name" value="Adenyl_transf"/>
    <property type="match status" value="1"/>
</dbReference>
<name>A0A9W5TZU0_9BACI</name>
<protein>
    <submittedName>
        <fullName evidence="2">Uncharacterized protein</fullName>
    </submittedName>
</protein>
<proteinExistence type="predicted"/>
<keyword evidence="1" id="KW-1133">Transmembrane helix</keyword>
<evidence type="ECO:0000313" key="2">
    <source>
        <dbReference type="EMBL" id="GGB50847.1"/>
    </source>
</evidence>
<reference evidence="2" key="2">
    <citation type="submission" date="2020-09" db="EMBL/GenBank/DDBJ databases">
        <authorList>
            <person name="Sun Q."/>
            <person name="Zhou Y."/>
        </authorList>
    </citation>
    <scope>NUCLEOTIDE SEQUENCE</scope>
    <source>
        <strain evidence="2">CGMCC 1.15454</strain>
    </source>
</reference>
<organism evidence="2 3">
    <name type="scientific">Lentibacillus populi</name>
    <dbReference type="NCBI Taxonomy" id="1827502"/>
    <lineage>
        <taxon>Bacteria</taxon>
        <taxon>Bacillati</taxon>
        <taxon>Bacillota</taxon>
        <taxon>Bacilli</taxon>
        <taxon>Bacillales</taxon>
        <taxon>Bacillaceae</taxon>
        <taxon>Lentibacillus</taxon>
    </lineage>
</organism>
<accession>A0A9W5TZU0</accession>
<sequence length="91" mass="11016">MIEWNIGIKTDFLRSAGKHGKYFEDFLEKDEWREFIETYTNADYECIWDSLFIMSDLFRKVALLPIILDLYIRMMMTKMLLLILNVLKNCH</sequence>
<dbReference type="SUPFAM" id="SSF81631">
    <property type="entry name" value="PAP/OAS1 substrate-binding domain"/>
    <property type="match status" value="1"/>
</dbReference>
<dbReference type="InterPro" id="IPR007530">
    <property type="entry name" value="Aminoglycoside_adenylylTfrase"/>
</dbReference>
<dbReference type="Proteomes" id="UP000621492">
    <property type="component" value="Unassembled WGS sequence"/>
</dbReference>
<comment type="caution">
    <text evidence="2">The sequence shown here is derived from an EMBL/GenBank/DDBJ whole genome shotgun (WGS) entry which is preliminary data.</text>
</comment>
<keyword evidence="1" id="KW-0812">Transmembrane</keyword>
<dbReference type="EMBL" id="BMJD01000027">
    <property type="protein sequence ID" value="GGB50847.1"/>
    <property type="molecule type" value="Genomic_DNA"/>
</dbReference>
<dbReference type="AlphaFoldDB" id="A0A9W5TZU0"/>